<proteinExistence type="predicted"/>
<feature type="coiled-coil region" evidence="1">
    <location>
        <begin position="118"/>
        <end position="152"/>
    </location>
</feature>
<sequence>MTHGLRGRKPTVSAISNEQIQNLHKQFEIKRRRLVCTNCQASGSFNRNGTTAGDPPQPSFLCKSCNLYCNVHTMANMFQSVSTATDLPFDSSVQESMEISGSQFTSSDINALPSGVTITDLQLTIKKLYAELKQTQAELKQAREEIQVLRNQLSIPPLPSASQSLPLWRGPARLSLLKASMLEQRQQRRLQRQEIAAQFLQPPSENQGFQYIHINNSRILDIHYPARTTVTLLVHNNYAPKLKSHLQKFKVRIIDNFDPCDGSILMDPKYDQCSKEECDHLSLKFRCESVRRALPYICAPVKAAVARYFYTQKWIDKMNHPADIFEGDDSVVMHLLNNEDNHSQL</sequence>
<protein>
    <submittedName>
        <fullName evidence="2">Uncharacterized protein</fullName>
    </submittedName>
</protein>
<dbReference type="OrthoDB" id="2206543at2759"/>
<organism evidence="2">
    <name type="scientific">Rhizopus microsporus var. microsporus</name>
    <dbReference type="NCBI Taxonomy" id="86635"/>
    <lineage>
        <taxon>Eukaryota</taxon>
        <taxon>Fungi</taxon>
        <taxon>Fungi incertae sedis</taxon>
        <taxon>Mucoromycota</taxon>
        <taxon>Mucoromycotina</taxon>
        <taxon>Mucoromycetes</taxon>
        <taxon>Mucorales</taxon>
        <taxon>Mucorineae</taxon>
        <taxon>Rhizopodaceae</taxon>
        <taxon>Rhizopus</taxon>
    </lineage>
</organism>
<evidence type="ECO:0000256" key="1">
    <source>
        <dbReference type="SAM" id="Coils"/>
    </source>
</evidence>
<dbReference type="Proteomes" id="UP000242414">
    <property type="component" value="Unassembled WGS sequence"/>
</dbReference>
<evidence type="ECO:0000313" key="2">
    <source>
        <dbReference type="EMBL" id="ORE09809.1"/>
    </source>
</evidence>
<dbReference type="EMBL" id="KV921872">
    <property type="protein sequence ID" value="ORE09809.1"/>
    <property type="molecule type" value="Genomic_DNA"/>
</dbReference>
<accession>A0A1X0RCQ4</accession>
<name>A0A1X0RCQ4_RHIZD</name>
<dbReference type="AlphaFoldDB" id="A0A1X0RCQ4"/>
<reference evidence="2" key="1">
    <citation type="journal article" date="2016" name="Proc. Natl. Acad. Sci. U.S.A.">
        <title>Lipid metabolic changes in an early divergent fungus govern the establishment of a mutualistic symbiosis with endobacteria.</title>
        <authorList>
            <person name="Lastovetsky O.A."/>
            <person name="Gaspar M.L."/>
            <person name="Mondo S.J."/>
            <person name="LaButti K.M."/>
            <person name="Sandor L."/>
            <person name="Grigoriev I.V."/>
            <person name="Henry S.A."/>
            <person name="Pawlowska T.E."/>
        </authorList>
    </citation>
    <scope>NUCLEOTIDE SEQUENCE [LARGE SCALE GENOMIC DNA]</scope>
    <source>
        <strain evidence="2">ATCC 52814</strain>
    </source>
</reference>
<dbReference type="VEuPathDB" id="FungiDB:BCV72DRAFT_254655"/>
<gene>
    <name evidence="2" type="ORF">BCV72DRAFT_254655</name>
</gene>
<keyword evidence="1" id="KW-0175">Coiled coil</keyword>